<dbReference type="Gene3D" id="3.30.230.10">
    <property type="match status" value="1"/>
</dbReference>
<dbReference type="Pfam" id="PF00288">
    <property type="entry name" value="GHMP_kinases_N"/>
    <property type="match status" value="1"/>
</dbReference>
<comment type="similarity">
    <text evidence="1">Belongs to the GHMP kinase family. GalK subfamily.</text>
</comment>
<keyword evidence="2" id="KW-0808">Transferase</keyword>
<sequence length="682" mass="74049">MAADLPVPVYTSLSDVYPDLLLAAKHGARFNDLASEFESRFGSQPAYIARAPGRVNLIGEHIDYALFGVFPAAIEQDILIACGPRSSSPTTPEPSSPGTVTAQNTFPKYTPQTFTPMLRVVSQAQDQAQDEMLDKDVRVQDWHLDIDKSQLRWESYVKAGYYGVLNRFFTSSDEYPVPVNILVSGNVPAGSGLSSSAAMVVASTLAFLAVNHKLDGVKKGALVQMAVENEKRVGVNSGGMDQAASILSTPNSALYITFYPSLSAELVSLPQATKAGEGVVLVCANSLVVSDKVVEVTRLSRRTDFAHFPGAKTRYNLRVVETLVAARVLSRKLNLTLPPSSTSNKPPTLREVLSAYIGRPEPIAADALKEGLERILAEIHVLKASALRGEIGIVGNEDEDEGVTMEEMISASGLGEDEFKRIYLSWVDVEATRFQLYKRTKHILTEALRVLQFRELCLASTTHSISILPTTTSTSSSSPPSSSTSSSSTSTEAFKALGALMNASHDSCSRLYECSCPELDELTQIARESGAYGSRLTGKVHCLSRVSFSMSRFLLFSIFFVFLSLCMHLTELTSKPILLISSLLFQLSTFTIKSNPLALYQLSPGAGWGGCSVSLVPESQVDTFIAKVRSRYPKFRGLEGDALNEVIFATKPGVGAFGRFPLAYSFLDCGGEIFTDMCHHFL</sequence>
<evidence type="ECO:0000313" key="10">
    <source>
        <dbReference type="EMBL" id="CAL1717417.1"/>
    </source>
</evidence>
<evidence type="ECO:0000256" key="1">
    <source>
        <dbReference type="ARBA" id="ARBA00006566"/>
    </source>
</evidence>
<evidence type="ECO:0000313" key="11">
    <source>
        <dbReference type="Proteomes" id="UP001497453"/>
    </source>
</evidence>
<dbReference type="PANTHER" id="PTHR10457:SF7">
    <property type="entry name" value="GALACTOKINASE-RELATED"/>
    <property type="match status" value="1"/>
</dbReference>
<gene>
    <name evidence="10" type="ORF">GFSPODELE1_LOCUS11216</name>
</gene>
<evidence type="ECO:0000256" key="6">
    <source>
        <dbReference type="SAM" id="MobiDB-lite"/>
    </source>
</evidence>
<proteinExistence type="inferred from homology"/>
<dbReference type="InterPro" id="IPR006204">
    <property type="entry name" value="GHMP_kinase_N_dom"/>
</dbReference>
<accession>A0ABP1EDV0</accession>
<evidence type="ECO:0000256" key="4">
    <source>
        <dbReference type="ARBA" id="ARBA00022777"/>
    </source>
</evidence>
<feature type="domain" description="GHMP kinase C-terminal" evidence="8">
    <location>
        <begin position="494"/>
        <end position="538"/>
    </location>
</feature>
<dbReference type="PROSITE" id="PS00627">
    <property type="entry name" value="GHMP_KINASES_ATP"/>
    <property type="match status" value="1"/>
</dbReference>
<evidence type="ECO:0000256" key="2">
    <source>
        <dbReference type="ARBA" id="ARBA00022679"/>
    </source>
</evidence>
<dbReference type="PROSITE" id="PS00106">
    <property type="entry name" value="GALACTOKINASE"/>
    <property type="match status" value="1"/>
</dbReference>
<dbReference type="PRINTS" id="PR00959">
    <property type="entry name" value="MEVGALKINASE"/>
</dbReference>
<reference evidence="11" key="1">
    <citation type="submission" date="2024-04" db="EMBL/GenBank/DDBJ databases">
        <authorList>
            <person name="Shaw F."/>
            <person name="Minotto A."/>
        </authorList>
    </citation>
    <scope>NUCLEOTIDE SEQUENCE [LARGE SCALE GENOMIC DNA]</scope>
</reference>
<dbReference type="Gene3D" id="1.20.1440.340">
    <property type="match status" value="1"/>
</dbReference>
<dbReference type="Proteomes" id="UP001497453">
    <property type="component" value="Chromosome 9"/>
</dbReference>
<feature type="domain" description="GHMP kinase N-terminal" evidence="7">
    <location>
        <begin position="166"/>
        <end position="248"/>
    </location>
</feature>
<evidence type="ECO:0000259" key="9">
    <source>
        <dbReference type="Pfam" id="PF10509"/>
    </source>
</evidence>
<dbReference type="EMBL" id="OZ037952">
    <property type="protein sequence ID" value="CAL1717417.1"/>
    <property type="molecule type" value="Genomic_DNA"/>
</dbReference>
<evidence type="ECO:0000256" key="5">
    <source>
        <dbReference type="ARBA" id="ARBA00022840"/>
    </source>
</evidence>
<dbReference type="InterPro" id="IPR019539">
    <property type="entry name" value="GalKase_N"/>
</dbReference>
<feature type="region of interest" description="Disordered" evidence="6">
    <location>
        <begin position="84"/>
        <end position="106"/>
    </location>
</feature>
<evidence type="ECO:0000256" key="3">
    <source>
        <dbReference type="ARBA" id="ARBA00022741"/>
    </source>
</evidence>
<dbReference type="InterPro" id="IPR006203">
    <property type="entry name" value="GHMP_knse_ATP-bd_CS"/>
</dbReference>
<dbReference type="InterPro" id="IPR036554">
    <property type="entry name" value="GHMP_kinase_C_sf"/>
</dbReference>
<name>A0ABP1EDV0_9APHY</name>
<dbReference type="InterPro" id="IPR019741">
    <property type="entry name" value="Galactokinase_CS"/>
</dbReference>
<feature type="domain" description="Galactokinase N-terminal" evidence="9">
    <location>
        <begin position="36"/>
        <end position="84"/>
    </location>
</feature>
<evidence type="ECO:0000259" key="8">
    <source>
        <dbReference type="Pfam" id="PF08544"/>
    </source>
</evidence>
<dbReference type="InterPro" id="IPR013750">
    <property type="entry name" value="GHMP_kinase_C_dom"/>
</dbReference>
<keyword evidence="5" id="KW-0067">ATP-binding</keyword>
<dbReference type="Gene3D" id="3.30.70.3170">
    <property type="match status" value="1"/>
</dbReference>
<feature type="region of interest" description="Disordered" evidence="6">
    <location>
        <begin position="469"/>
        <end position="489"/>
    </location>
</feature>
<dbReference type="Pfam" id="PF08544">
    <property type="entry name" value="GHMP_kinases_C"/>
    <property type="match status" value="1"/>
</dbReference>
<keyword evidence="4" id="KW-0418">Kinase</keyword>
<organism evidence="10 11">
    <name type="scientific">Somion occarium</name>
    <dbReference type="NCBI Taxonomy" id="3059160"/>
    <lineage>
        <taxon>Eukaryota</taxon>
        <taxon>Fungi</taxon>
        <taxon>Dikarya</taxon>
        <taxon>Basidiomycota</taxon>
        <taxon>Agaricomycotina</taxon>
        <taxon>Agaricomycetes</taxon>
        <taxon>Polyporales</taxon>
        <taxon>Cerrenaceae</taxon>
        <taxon>Somion</taxon>
    </lineage>
</organism>
<protein>
    <recommendedName>
        <fullName evidence="12">Galactokinase</fullName>
    </recommendedName>
</protein>
<evidence type="ECO:0008006" key="12">
    <source>
        <dbReference type="Google" id="ProtNLM"/>
    </source>
</evidence>
<keyword evidence="3" id="KW-0547">Nucleotide-binding</keyword>
<keyword evidence="11" id="KW-1185">Reference proteome</keyword>
<dbReference type="SUPFAM" id="SSF54211">
    <property type="entry name" value="Ribosomal protein S5 domain 2-like"/>
    <property type="match status" value="1"/>
</dbReference>
<evidence type="ECO:0000259" key="7">
    <source>
        <dbReference type="Pfam" id="PF00288"/>
    </source>
</evidence>
<dbReference type="SUPFAM" id="SSF55060">
    <property type="entry name" value="GHMP Kinase, C-terminal domain"/>
    <property type="match status" value="2"/>
</dbReference>
<dbReference type="InterPro" id="IPR020568">
    <property type="entry name" value="Ribosomal_Su5_D2-typ_SF"/>
</dbReference>
<dbReference type="PANTHER" id="PTHR10457">
    <property type="entry name" value="MEVALONATE KINASE/GALACTOKINASE"/>
    <property type="match status" value="1"/>
</dbReference>
<dbReference type="Pfam" id="PF10509">
    <property type="entry name" value="GalKase_gal_bdg"/>
    <property type="match status" value="1"/>
</dbReference>
<dbReference type="InterPro" id="IPR014721">
    <property type="entry name" value="Ribsml_uS5_D2-typ_fold_subgr"/>
</dbReference>